<dbReference type="SUPFAM" id="SSF53597">
    <property type="entry name" value="Dihydrofolate reductase-like"/>
    <property type="match status" value="1"/>
</dbReference>
<dbReference type="Pfam" id="PF00186">
    <property type="entry name" value="DHFR_1"/>
    <property type="match status" value="1"/>
</dbReference>
<keyword evidence="6 7" id="KW-0560">Oxidoreductase</keyword>
<dbReference type="InterPro" id="IPR001796">
    <property type="entry name" value="DHFR_dom"/>
</dbReference>
<comment type="similarity">
    <text evidence="2 7 8">Belongs to the dihydrofolate reductase family.</text>
</comment>
<evidence type="ECO:0000313" key="10">
    <source>
        <dbReference type="EMBL" id="SDT03226.1"/>
    </source>
</evidence>
<dbReference type="InterPro" id="IPR024072">
    <property type="entry name" value="DHFR-like_dom_sf"/>
</dbReference>
<dbReference type="PRINTS" id="PR00070">
    <property type="entry name" value="DHFR"/>
</dbReference>
<dbReference type="EC" id="1.5.1.3" evidence="3 7"/>
<evidence type="ECO:0000256" key="5">
    <source>
        <dbReference type="ARBA" id="ARBA00022857"/>
    </source>
</evidence>
<evidence type="ECO:0000256" key="3">
    <source>
        <dbReference type="ARBA" id="ARBA00012856"/>
    </source>
</evidence>
<evidence type="ECO:0000256" key="2">
    <source>
        <dbReference type="ARBA" id="ARBA00009539"/>
    </source>
</evidence>
<dbReference type="GO" id="GO:0050661">
    <property type="term" value="F:NADP binding"/>
    <property type="evidence" value="ECO:0007669"/>
    <property type="project" value="InterPro"/>
</dbReference>
<dbReference type="UniPathway" id="UPA00077">
    <property type="reaction ID" value="UER00158"/>
</dbReference>
<dbReference type="Gene3D" id="3.40.430.10">
    <property type="entry name" value="Dihydrofolate Reductase, subunit A"/>
    <property type="match status" value="1"/>
</dbReference>
<dbReference type="PROSITE" id="PS00075">
    <property type="entry name" value="DHFR_1"/>
    <property type="match status" value="1"/>
</dbReference>
<dbReference type="InterPro" id="IPR017925">
    <property type="entry name" value="DHFR_CS"/>
</dbReference>
<dbReference type="GO" id="GO:0004146">
    <property type="term" value="F:dihydrofolate reductase activity"/>
    <property type="evidence" value="ECO:0007669"/>
    <property type="project" value="UniProtKB-EC"/>
</dbReference>
<comment type="catalytic activity">
    <reaction evidence="7">
        <text>(6S)-5,6,7,8-tetrahydrofolate + NADP(+) = 7,8-dihydrofolate + NADPH + H(+)</text>
        <dbReference type="Rhea" id="RHEA:15009"/>
        <dbReference type="ChEBI" id="CHEBI:15378"/>
        <dbReference type="ChEBI" id="CHEBI:57451"/>
        <dbReference type="ChEBI" id="CHEBI:57453"/>
        <dbReference type="ChEBI" id="CHEBI:57783"/>
        <dbReference type="ChEBI" id="CHEBI:58349"/>
        <dbReference type="EC" id="1.5.1.3"/>
    </reaction>
</comment>
<comment type="pathway">
    <text evidence="1 7">Cofactor biosynthesis; tetrahydrofolate biosynthesis; 5,6,7,8-tetrahydrofolate from 7,8-dihydrofolate: step 1/1.</text>
</comment>
<dbReference type="OrthoDB" id="9804315at2"/>
<sequence length="195" mass="20206">MSAGTDAAGGAAVAPAPIRVGLIWAEARGGVIGLNGVMPWHVPEDLAHFKAVTLGGAVVMGRKTWDSIPERFRPFSGRENIVVTRQADWSADGAHTAGSLADGVAIAAALTPGERVWVIGGAEIFALALAGSAERAGTGFGVDRLEVTEIDAGFDGDTHAPAIDSGWAVQAIDPESGWHTSRTGLDYRFLSYARA</sequence>
<evidence type="ECO:0000259" key="9">
    <source>
        <dbReference type="PROSITE" id="PS51330"/>
    </source>
</evidence>
<dbReference type="GO" id="GO:0005829">
    <property type="term" value="C:cytosol"/>
    <property type="evidence" value="ECO:0007669"/>
    <property type="project" value="TreeGrafter"/>
</dbReference>
<reference evidence="11" key="1">
    <citation type="submission" date="2016-10" db="EMBL/GenBank/DDBJ databases">
        <authorList>
            <person name="Varghese N."/>
            <person name="Submissions S."/>
        </authorList>
    </citation>
    <scope>NUCLEOTIDE SEQUENCE [LARGE SCALE GENOMIC DNA]</scope>
    <source>
        <strain evidence="11">DSM 21772</strain>
    </source>
</reference>
<dbReference type="PIRSF" id="PIRSF000194">
    <property type="entry name" value="DHFR"/>
    <property type="match status" value="1"/>
</dbReference>
<keyword evidence="5 7" id="KW-0521">NADP</keyword>
<gene>
    <name evidence="10" type="ORF">SAMN04489834_2679</name>
</gene>
<dbReference type="InterPro" id="IPR012259">
    <property type="entry name" value="DHFR"/>
</dbReference>
<feature type="domain" description="DHFR" evidence="9">
    <location>
        <begin position="19"/>
        <end position="194"/>
    </location>
</feature>
<evidence type="ECO:0000313" key="11">
    <source>
        <dbReference type="Proteomes" id="UP000181956"/>
    </source>
</evidence>
<dbReference type="Proteomes" id="UP000181956">
    <property type="component" value="Chromosome I"/>
</dbReference>
<evidence type="ECO:0000256" key="8">
    <source>
        <dbReference type="RuleBase" id="RU004474"/>
    </source>
</evidence>
<evidence type="ECO:0000256" key="7">
    <source>
        <dbReference type="PIRNR" id="PIRNR000194"/>
    </source>
</evidence>
<organism evidence="10 11">
    <name type="scientific">Microterricola viridarii</name>
    <dbReference type="NCBI Taxonomy" id="412690"/>
    <lineage>
        <taxon>Bacteria</taxon>
        <taxon>Bacillati</taxon>
        <taxon>Actinomycetota</taxon>
        <taxon>Actinomycetes</taxon>
        <taxon>Micrococcales</taxon>
        <taxon>Microbacteriaceae</taxon>
        <taxon>Microterricola</taxon>
    </lineage>
</organism>
<keyword evidence="4 7" id="KW-0554">One-carbon metabolism</keyword>
<evidence type="ECO:0000256" key="6">
    <source>
        <dbReference type="ARBA" id="ARBA00023002"/>
    </source>
</evidence>
<keyword evidence="11" id="KW-1185">Reference proteome</keyword>
<dbReference type="GO" id="GO:0046655">
    <property type="term" value="P:folic acid metabolic process"/>
    <property type="evidence" value="ECO:0007669"/>
    <property type="project" value="TreeGrafter"/>
</dbReference>
<dbReference type="CDD" id="cd00209">
    <property type="entry name" value="DHFR"/>
    <property type="match status" value="1"/>
</dbReference>
<evidence type="ECO:0000256" key="1">
    <source>
        <dbReference type="ARBA" id="ARBA00004903"/>
    </source>
</evidence>
<protein>
    <recommendedName>
        <fullName evidence="3 7">Dihydrofolate reductase</fullName>
        <ecNumber evidence="3 7">1.5.1.3</ecNumber>
    </recommendedName>
</protein>
<name>A0A1H1X3L4_9MICO</name>
<dbReference type="EMBL" id="LT629742">
    <property type="protein sequence ID" value="SDT03226.1"/>
    <property type="molecule type" value="Genomic_DNA"/>
</dbReference>
<dbReference type="PROSITE" id="PS51330">
    <property type="entry name" value="DHFR_2"/>
    <property type="match status" value="1"/>
</dbReference>
<dbReference type="GO" id="GO:0006730">
    <property type="term" value="P:one-carbon metabolic process"/>
    <property type="evidence" value="ECO:0007669"/>
    <property type="project" value="UniProtKB-KW"/>
</dbReference>
<dbReference type="PANTHER" id="PTHR48069:SF3">
    <property type="entry name" value="DIHYDROFOLATE REDUCTASE"/>
    <property type="match status" value="1"/>
</dbReference>
<dbReference type="PANTHER" id="PTHR48069">
    <property type="entry name" value="DIHYDROFOLATE REDUCTASE"/>
    <property type="match status" value="1"/>
</dbReference>
<proteinExistence type="inferred from homology"/>
<accession>A0A1H1X3L4</accession>
<dbReference type="STRING" id="412690.SAMN04489834_2679"/>
<comment type="function">
    <text evidence="7">Key enzyme in folate metabolism. Catalyzes an essential reaction for de novo glycine and purine synthesis, and for DNA precursor synthesis.</text>
</comment>
<evidence type="ECO:0000256" key="4">
    <source>
        <dbReference type="ARBA" id="ARBA00022563"/>
    </source>
</evidence>
<dbReference type="GO" id="GO:0046452">
    <property type="term" value="P:dihydrofolate metabolic process"/>
    <property type="evidence" value="ECO:0007669"/>
    <property type="project" value="TreeGrafter"/>
</dbReference>
<dbReference type="AlphaFoldDB" id="A0A1H1X3L4"/>
<dbReference type="RefSeq" id="WP_083364486.1">
    <property type="nucleotide sequence ID" value="NZ_LT629742.1"/>
</dbReference>
<dbReference type="GO" id="GO:0046654">
    <property type="term" value="P:tetrahydrofolate biosynthetic process"/>
    <property type="evidence" value="ECO:0007669"/>
    <property type="project" value="UniProtKB-UniPathway"/>
</dbReference>